<dbReference type="InterPro" id="IPR023210">
    <property type="entry name" value="NADP_OxRdtase_dom"/>
</dbReference>
<evidence type="ECO:0000313" key="2">
    <source>
        <dbReference type="EMBL" id="SLK00810.1"/>
    </source>
</evidence>
<dbReference type="Proteomes" id="UP000190989">
    <property type="component" value="Unassembled WGS sequence"/>
</dbReference>
<organism evidence="2 3">
    <name type="scientific">Novosphingobium mathurense</name>
    <dbReference type="NCBI Taxonomy" id="428990"/>
    <lineage>
        <taxon>Bacteria</taxon>
        <taxon>Pseudomonadati</taxon>
        <taxon>Pseudomonadota</taxon>
        <taxon>Alphaproteobacteria</taxon>
        <taxon>Sphingomonadales</taxon>
        <taxon>Sphingomonadaceae</taxon>
        <taxon>Novosphingobium</taxon>
    </lineage>
</organism>
<dbReference type="Pfam" id="PF00248">
    <property type="entry name" value="Aldo_ket_red"/>
    <property type="match status" value="1"/>
</dbReference>
<keyword evidence="3" id="KW-1185">Reference proteome</keyword>
<dbReference type="SUPFAM" id="SSF51430">
    <property type="entry name" value="NAD(P)-linked oxidoreductase"/>
    <property type="match status" value="1"/>
</dbReference>
<feature type="domain" description="NADP-dependent oxidoreductase" evidence="1">
    <location>
        <begin position="1"/>
        <end position="97"/>
    </location>
</feature>
<dbReference type="InterPro" id="IPR036812">
    <property type="entry name" value="NAD(P)_OxRdtase_dom_sf"/>
</dbReference>
<gene>
    <name evidence="2" type="ORF">SAMN06295987_103353</name>
</gene>
<evidence type="ECO:0000259" key="1">
    <source>
        <dbReference type="Pfam" id="PF00248"/>
    </source>
</evidence>
<dbReference type="RefSeq" id="WP_139383984.1">
    <property type="nucleotide sequence ID" value="NZ_FVZE01000003.1"/>
</dbReference>
<proteinExistence type="predicted"/>
<dbReference type="AlphaFoldDB" id="A0A1U6HYH5"/>
<dbReference type="EMBL" id="FVZE01000003">
    <property type="protein sequence ID" value="SLK00810.1"/>
    <property type="molecule type" value="Genomic_DNA"/>
</dbReference>
<dbReference type="Gene3D" id="3.20.20.100">
    <property type="entry name" value="NADP-dependent oxidoreductase domain"/>
    <property type="match status" value="1"/>
</dbReference>
<dbReference type="STRING" id="428990.SAMN06295987_103353"/>
<accession>A0A1U6HYH5</accession>
<reference evidence="3" key="1">
    <citation type="submission" date="2017-02" db="EMBL/GenBank/DDBJ databases">
        <authorList>
            <person name="Varghese N."/>
            <person name="Submissions S."/>
        </authorList>
    </citation>
    <scope>NUCLEOTIDE SEQUENCE [LARGE SCALE GENOMIC DNA]</scope>
    <source>
        <strain evidence="3">SM117</strain>
    </source>
</reference>
<evidence type="ECO:0000313" key="3">
    <source>
        <dbReference type="Proteomes" id="UP000190989"/>
    </source>
</evidence>
<protein>
    <submittedName>
        <fullName evidence="2">Aldo/keto reductase family protein</fullName>
    </submittedName>
</protein>
<sequence length="98" mass="10627">MAYAPTSGGYFAMKEKREVATDLATRYGNPVNQRRFAAAQDLARCHGVAINDVVLAYLINQPNQTIPVLGGSSPARIEEGVRAADLDLNPEELARLRA</sequence>
<name>A0A1U6HYH5_9SPHN</name>